<reference evidence="1" key="1">
    <citation type="submission" date="2023-04" db="EMBL/GenBank/DDBJ databases">
        <title>Phytophthora lilii NBRC 32176.</title>
        <authorList>
            <person name="Ichikawa N."/>
            <person name="Sato H."/>
            <person name="Tonouchi N."/>
        </authorList>
    </citation>
    <scope>NUCLEOTIDE SEQUENCE</scope>
    <source>
        <strain evidence="1">NBRC 32176</strain>
    </source>
</reference>
<accession>A0A9W6X0A4</accession>
<dbReference type="OrthoDB" id="195091at2759"/>
<dbReference type="Proteomes" id="UP001165083">
    <property type="component" value="Unassembled WGS sequence"/>
</dbReference>
<evidence type="ECO:0000313" key="2">
    <source>
        <dbReference type="Proteomes" id="UP001165083"/>
    </source>
</evidence>
<sequence length="292" mass="32783">MAVYASPLLTMKSSGHWDFLFIWDDRVNFVENELLKSLSVGTLYEMFTMVKLNVYEPLGWLLKYLVVKAVGLDADSVTCRMVALAKVSALVLDIECMLTEIKLAAGAHRGLETRNERYRLHYHACCMSAALWLAHPMHVNDRVAISAAFHTGSTFQHFDAALFAHFSNIHQNLNVLVKDDTKRDAKDTKRFIPRILDPSQTVAICSTPHKEATHDAESELHPPTLCMNDIGSADWSTAFHFDEYASDLAKQKLSVQIFSKVRNCGSPSYTVELLLTFTICGNPEQNQQIGES</sequence>
<dbReference type="EMBL" id="BSXW01000512">
    <property type="protein sequence ID" value="GMF24357.1"/>
    <property type="molecule type" value="Genomic_DNA"/>
</dbReference>
<protein>
    <submittedName>
        <fullName evidence="1">Unnamed protein product</fullName>
    </submittedName>
</protein>
<name>A0A9W6X0A4_9STRA</name>
<gene>
    <name evidence="1" type="ORF">Plil01_000996700</name>
</gene>
<keyword evidence="2" id="KW-1185">Reference proteome</keyword>
<comment type="caution">
    <text evidence="1">The sequence shown here is derived from an EMBL/GenBank/DDBJ whole genome shotgun (WGS) entry which is preliminary data.</text>
</comment>
<proteinExistence type="predicted"/>
<evidence type="ECO:0000313" key="1">
    <source>
        <dbReference type="EMBL" id="GMF24357.1"/>
    </source>
</evidence>
<organism evidence="1 2">
    <name type="scientific">Phytophthora lilii</name>
    <dbReference type="NCBI Taxonomy" id="2077276"/>
    <lineage>
        <taxon>Eukaryota</taxon>
        <taxon>Sar</taxon>
        <taxon>Stramenopiles</taxon>
        <taxon>Oomycota</taxon>
        <taxon>Peronosporomycetes</taxon>
        <taxon>Peronosporales</taxon>
        <taxon>Peronosporaceae</taxon>
        <taxon>Phytophthora</taxon>
    </lineage>
</organism>
<dbReference type="AlphaFoldDB" id="A0A9W6X0A4"/>